<evidence type="ECO:0000256" key="1">
    <source>
        <dbReference type="ARBA" id="ARBA00009887"/>
    </source>
</evidence>
<comment type="function">
    <text evidence="4">Microtubule inner protein (MIP) part of the dynein-decorated doublet microtubules (DMTs) in cilia axoneme. Acts as a regulator of cilium basal body docking and positioning in mono- and multiciliated cells. Regulates basal body docking and cilia formation in multiciliated lung cells. Regulates kinocilium positioning and stereocilia bundle morphogenesis in the inner ear.</text>
</comment>
<evidence type="ECO:0000313" key="6">
    <source>
        <dbReference type="Ensembl" id="ENSMUNP00000025142.1"/>
    </source>
</evidence>
<dbReference type="GO" id="GO:0044782">
    <property type="term" value="P:cilium organization"/>
    <property type="evidence" value="ECO:0007669"/>
    <property type="project" value="TreeGrafter"/>
</dbReference>
<accession>A0A8V5GQR8</accession>
<name>A0A8V5GQR8_MELUD</name>
<keyword evidence="7" id="KW-1185">Reference proteome</keyword>
<feature type="region of interest" description="Disordered" evidence="5">
    <location>
        <begin position="122"/>
        <end position="176"/>
    </location>
</feature>
<dbReference type="Pfam" id="PF22611">
    <property type="entry name" value="CFAP126"/>
    <property type="match status" value="1"/>
</dbReference>
<reference evidence="6" key="3">
    <citation type="submission" date="2025-09" db="UniProtKB">
        <authorList>
            <consortium name="Ensembl"/>
        </authorList>
    </citation>
    <scope>IDENTIFICATION</scope>
</reference>
<proteinExistence type="inferred from homology"/>
<dbReference type="CDD" id="cd23705">
    <property type="entry name" value="Flattop"/>
    <property type="match status" value="1"/>
</dbReference>
<protein>
    <recommendedName>
        <fullName evidence="2">Protein Flattop</fullName>
    </recommendedName>
    <alternativeName>
        <fullName evidence="3">Cilia- and flagella-associated protein 126</fullName>
    </alternativeName>
</protein>
<dbReference type="GO" id="GO:0036064">
    <property type="term" value="C:ciliary basal body"/>
    <property type="evidence" value="ECO:0007669"/>
    <property type="project" value="TreeGrafter"/>
</dbReference>
<dbReference type="PANTHER" id="PTHR34639">
    <property type="entry name" value="PROTEIN FLATTOP"/>
    <property type="match status" value="1"/>
</dbReference>
<organism evidence="6 7">
    <name type="scientific">Melopsittacus undulatus</name>
    <name type="common">Budgerigar</name>
    <name type="synonym">Psittacus undulatus</name>
    <dbReference type="NCBI Taxonomy" id="13146"/>
    <lineage>
        <taxon>Eukaryota</taxon>
        <taxon>Metazoa</taxon>
        <taxon>Chordata</taxon>
        <taxon>Craniata</taxon>
        <taxon>Vertebrata</taxon>
        <taxon>Euteleostomi</taxon>
        <taxon>Archelosauria</taxon>
        <taxon>Archosauria</taxon>
        <taxon>Dinosauria</taxon>
        <taxon>Saurischia</taxon>
        <taxon>Theropoda</taxon>
        <taxon>Coelurosauria</taxon>
        <taxon>Aves</taxon>
        <taxon>Neognathae</taxon>
        <taxon>Neoaves</taxon>
        <taxon>Telluraves</taxon>
        <taxon>Australaves</taxon>
        <taxon>Psittaciformes</taxon>
        <taxon>Psittaculidae</taxon>
        <taxon>Melopsittacus</taxon>
    </lineage>
</organism>
<dbReference type="Proteomes" id="UP000694405">
    <property type="component" value="Chromosome 20"/>
</dbReference>
<dbReference type="PANTHER" id="PTHR34639:SF1">
    <property type="entry name" value="PROTEIN FLATTOP"/>
    <property type="match status" value="1"/>
</dbReference>
<feature type="region of interest" description="Disordered" evidence="5">
    <location>
        <begin position="1"/>
        <end position="63"/>
    </location>
</feature>
<evidence type="ECO:0000256" key="5">
    <source>
        <dbReference type="SAM" id="MobiDB-lite"/>
    </source>
</evidence>
<evidence type="ECO:0000313" key="7">
    <source>
        <dbReference type="Proteomes" id="UP000694405"/>
    </source>
</evidence>
<reference evidence="6" key="1">
    <citation type="submission" date="2020-03" db="EMBL/GenBank/DDBJ databases">
        <title>Melopsittacus undulatus (budgerigar) genome, bMelUnd1, maternal haplotype with Z.</title>
        <authorList>
            <person name="Gedman G."/>
            <person name="Mountcastle J."/>
            <person name="Haase B."/>
            <person name="Formenti G."/>
            <person name="Wright T."/>
            <person name="Apodaca J."/>
            <person name="Pelan S."/>
            <person name="Chow W."/>
            <person name="Rhie A."/>
            <person name="Howe K."/>
            <person name="Fedrigo O."/>
            <person name="Jarvis E.D."/>
        </authorList>
    </citation>
    <scope>NUCLEOTIDE SEQUENCE [LARGE SCALE GENOMIC DNA]</scope>
</reference>
<gene>
    <name evidence="6" type="primary">LOC117437288</name>
</gene>
<evidence type="ECO:0000256" key="2">
    <source>
        <dbReference type="ARBA" id="ARBA00019181"/>
    </source>
</evidence>
<dbReference type="InterPro" id="IPR038797">
    <property type="entry name" value="Fltp"/>
</dbReference>
<comment type="similarity">
    <text evidence="1">Belongs to the Flattop family.</text>
</comment>
<dbReference type="Ensembl" id="ENSMUNT00000031898.1">
    <property type="protein sequence ID" value="ENSMUNP00000025142.1"/>
    <property type="gene ID" value="ENSMUNG00000017828.1"/>
</dbReference>
<sequence length="192" mass="20583">MGDTGGYRGSGGSRPLPGPPLSQYEDAFSPPRLQNWSPPKHSEGSTPIIANDRGHLLPSVPRSQASPWGSFVGTWEMPSRIPPARLDLTARSAAAADRLLQHLHQCSVLSSARNGLRTRITGTVRAPHPPPDTGSSPPSAPFPSRASIPTPRARPCSPGSMRKRPPPAGVRKGWKEPVPWFKGIGIRGLKQH</sequence>
<feature type="compositionally biased region" description="Gly residues" evidence="5">
    <location>
        <begin position="1"/>
        <end position="12"/>
    </location>
</feature>
<dbReference type="AlphaFoldDB" id="A0A8V5GQR8"/>
<evidence type="ECO:0000256" key="3">
    <source>
        <dbReference type="ARBA" id="ARBA00033306"/>
    </source>
</evidence>
<evidence type="ECO:0000256" key="4">
    <source>
        <dbReference type="ARBA" id="ARBA00045261"/>
    </source>
</evidence>
<reference evidence="6" key="2">
    <citation type="submission" date="2025-08" db="UniProtKB">
        <authorList>
            <consortium name="Ensembl"/>
        </authorList>
    </citation>
    <scope>IDENTIFICATION</scope>
</reference>
<feature type="compositionally biased region" description="Low complexity" evidence="5">
    <location>
        <begin position="133"/>
        <end position="149"/>
    </location>
</feature>